<proteinExistence type="predicted"/>
<protein>
    <submittedName>
        <fullName evidence="1">Uncharacterized protein</fullName>
    </submittedName>
</protein>
<organism evidence="1 2">
    <name type="scientific">Rubroshorea leprosula</name>
    <dbReference type="NCBI Taxonomy" id="152421"/>
    <lineage>
        <taxon>Eukaryota</taxon>
        <taxon>Viridiplantae</taxon>
        <taxon>Streptophyta</taxon>
        <taxon>Embryophyta</taxon>
        <taxon>Tracheophyta</taxon>
        <taxon>Spermatophyta</taxon>
        <taxon>Magnoliopsida</taxon>
        <taxon>eudicotyledons</taxon>
        <taxon>Gunneridae</taxon>
        <taxon>Pentapetalae</taxon>
        <taxon>rosids</taxon>
        <taxon>malvids</taxon>
        <taxon>Malvales</taxon>
        <taxon>Dipterocarpaceae</taxon>
        <taxon>Rubroshorea</taxon>
    </lineage>
</organism>
<reference evidence="1 2" key="1">
    <citation type="journal article" date="2021" name="Commun. Biol.">
        <title>The genome of Shorea leprosula (Dipterocarpaceae) highlights the ecological relevance of drought in aseasonal tropical rainforests.</title>
        <authorList>
            <person name="Ng K.K.S."/>
            <person name="Kobayashi M.J."/>
            <person name="Fawcett J.A."/>
            <person name="Hatakeyama M."/>
            <person name="Paape T."/>
            <person name="Ng C.H."/>
            <person name="Ang C.C."/>
            <person name="Tnah L.H."/>
            <person name="Lee C.T."/>
            <person name="Nishiyama T."/>
            <person name="Sese J."/>
            <person name="O'Brien M.J."/>
            <person name="Copetti D."/>
            <person name="Mohd Noor M.I."/>
            <person name="Ong R.C."/>
            <person name="Putra M."/>
            <person name="Sireger I.Z."/>
            <person name="Indrioko S."/>
            <person name="Kosugi Y."/>
            <person name="Izuno A."/>
            <person name="Isagi Y."/>
            <person name="Lee S.L."/>
            <person name="Shimizu K.K."/>
        </authorList>
    </citation>
    <scope>NUCLEOTIDE SEQUENCE [LARGE SCALE GENOMIC DNA]</scope>
    <source>
        <strain evidence="1">214</strain>
    </source>
</reference>
<dbReference type="AlphaFoldDB" id="A0AAV5K3Z6"/>
<evidence type="ECO:0000313" key="1">
    <source>
        <dbReference type="EMBL" id="GKV21709.1"/>
    </source>
</evidence>
<evidence type="ECO:0000313" key="2">
    <source>
        <dbReference type="Proteomes" id="UP001054252"/>
    </source>
</evidence>
<dbReference type="EMBL" id="BPVZ01000058">
    <property type="protein sequence ID" value="GKV21709.1"/>
    <property type="molecule type" value="Genomic_DNA"/>
</dbReference>
<gene>
    <name evidence="1" type="ORF">SLEP1_g31662</name>
</gene>
<comment type="caution">
    <text evidence="1">The sequence shown here is derived from an EMBL/GenBank/DDBJ whole genome shotgun (WGS) entry which is preliminary data.</text>
</comment>
<name>A0AAV5K3Z6_9ROSI</name>
<accession>A0AAV5K3Z6</accession>
<keyword evidence="2" id="KW-1185">Reference proteome</keyword>
<sequence>MRISGHFSDCVILPCTRRRPLPQSAVWFFLGNSGS</sequence>
<dbReference type="Proteomes" id="UP001054252">
    <property type="component" value="Unassembled WGS sequence"/>
</dbReference>